<evidence type="ECO:0000256" key="2">
    <source>
        <dbReference type="SAM" id="SignalP"/>
    </source>
</evidence>
<dbReference type="RefSeq" id="WP_311882426.1">
    <property type="nucleotide sequence ID" value="NZ_CP119391.1"/>
</dbReference>
<feature type="region of interest" description="Disordered" evidence="1">
    <location>
        <begin position="117"/>
        <end position="146"/>
    </location>
</feature>
<feature type="chain" id="PRO_5045427243" evidence="2">
    <location>
        <begin position="38"/>
        <end position="294"/>
    </location>
</feature>
<feature type="compositionally biased region" description="Polar residues" evidence="1">
    <location>
        <begin position="133"/>
        <end position="146"/>
    </location>
</feature>
<keyword evidence="4" id="KW-1185">Reference proteome</keyword>
<keyword evidence="2" id="KW-0732">Signal</keyword>
<reference evidence="3 4" key="1">
    <citation type="submission" date="2023-03" db="EMBL/GenBank/DDBJ databases">
        <title>Halomonas sp. nov., isolated from Korean tranditional fermented seafood 'Jeotgal'.</title>
        <authorList>
            <person name="Kim B."/>
            <person name="Shin N.-R."/>
        </authorList>
    </citation>
    <scope>NUCLEOTIDE SEQUENCE [LARGE SCALE GENOMIC DNA]</scope>
    <source>
        <strain evidence="3 4">SG2L-4</strain>
    </source>
</reference>
<feature type="signal peptide" evidence="2">
    <location>
        <begin position="1"/>
        <end position="37"/>
    </location>
</feature>
<name>A0ABY9YXB8_9GAMM</name>
<dbReference type="Pfam" id="PF04402">
    <property type="entry name" value="SIMPL"/>
    <property type="match status" value="1"/>
</dbReference>
<dbReference type="InterPro" id="IPR052022">
    <property type="entry name" value="26kDa_periplasmic_antigen"/>
</dbReference>
<sequence length="294" mass="31795">MRYHTLGYRRHNGASGRIALLFSLALGVFTAASSSLADSARTPGIVVQAQSTVEVTPDRATVRARLWEDTPAVDLAEEQQRQRHQKARREARDTLEERAASLIDTLEDGAGIDRDAISAGSLGVHPRRDETRGTGQDNDGKSLTSTRLERPITVQLDDLDRLEGVLGALMAADVNRLDGVTFDLKDRQAATDRALTRALKKARHKAELMADTLESELGRVQHVEETRSPGFSPRMMSASADSRSQAEASAPAMEYRPGTVEIEAGVTAEWTLEGSADADSAAGRDSNNESDSDA</sequence>
<evidence type="ECO:0000313" key="4">
    <source>
        <dbReference type="Proteomes" id="UP001301869"/>
    </source>
</evidence>
<dbReference type="Proteomes" id="UP001301869">
    <property type="component" value="Chromosome"/>
</dbReference>
<evidence type="ECO:0000313" key="3">
    <source>
        <dbReference type="EMBL" id="WNK19257.1"/>
    </source>
</evidence>
<organism evidence="3 4">
    <name type="scientific">Halomonas piscis</name>
    <dbReference type="NCBI Taxonomy" id="3031727"/>
    <lineage>
        <taxon>Bacteria</taxon>
        <taxon>Pseudomonadati</taxon>
        <taxon>Pseudomonadota</taxon>
        <taxon>Gammaproteobacteria</taxon>
        <taxon>Oceanospirillales</taxon>
        <taxon>Halomonadaceae</taxon>
        <taxon>Halomonas</taxon>
    </lineage>
</organism>
<feature type="region of interest" description="Disordered" evidence="1">
    <location>
        <begin position="73"/>
        <end position="94"/>
    </location>
</feature>
<accession>A0ABY9YXB8</accession>
<feature type="compositionally biased region" description="Low complexity" evidence="1">
    <location>
        <begin position="274"/>
        <end position="283"/>
    </location>
</feature>
<dbReference type="Gene3D" id="3.30.70.2970">
    <property type="entry name" value="Protein of unknown function (DUF541), domain 2"/>
    <property type="match status" value="1"/>
</dbReference>
<dbReference type="InterPro" id="IPR007497">
    <property type="entry name" value="SIMPL/DUF541"/>
</dbReference>
<dbReference type="Gene3D" id="3.30.110.170">
    <property type="entry name" value="Protein of unknown function (DUF541), domain 1"/>
    <property type="match status" value="1"/>
</dbReference>
<proteinExistence type="predicted"/>
<feature type="region of interest" description="Disordered" evidence="1">
    <location>
        <begin position="225"/>
        <end position="294"/>
    </location>
</feature>
<gene>
    <name evidence="3" type="ORF">P1P91_10320</name>
</gene>
<dbReference type="PANTHER" id="PTHR34387:SF1">
    <property type="entry name" value="PERIPLASMIC IMMUNOGENIC PROTEIN"/>
    <property type="match status" value="1"/>
</dbReference>
<protein>
    <submittedName>
        <fullName evidence="3">SIMPL domain-containing protein</fullName>
    </submittedName>
</protein>
<dbReference type="PANTHER" id="PTHR34387">
    <property type="entry name" value="SLR1258 PROTEIN"/>
    <property type="match status" value="1"/>
</dbReference>
<dbReference type="EMBL" id="CP119391">
    <property type="protein sequence ID" value="WNK19257.1"/>
    <property type="molecule type" value="Genomic_DNA"/>
</dbReference>
<evidence type="ECO:0000256" key="1">
    <source>
        <dbReference type="SAM" id="MobiDB-lite"/>
    </source>
</evidence>